<feature type="signal peptide" evidence="3">
    <location>
        <begin position="1"/>
        <end position="41"/>
    </location>
</feature>
<keyword evidence="2" id="KW-1133">Transmembrane helix</keyword>
<feature type="domain" description="VIT" evidence="5">
    <location>
        <begin position="47"/>
        <end position="175"/>
    </location>
</feature>
<dbReference type="OrthoDB" id="9784383at2"/>
<keyword evidence="2" id="KW-0812">Transmembrane</keyword>
<dbReference type="InterPro" id="IPR002035">
    <property type="entry name" value="VWF_A"/>
</dbReference>
<evidence type="ECO:0000259" key="5">
    <source>
        <dbReference type="PROSITE" id="PS51468"/>
    </source>
</evidence>
<keyword evidence="7" id="KW-1185">Reference proteome</keyword>
<proteinExistence type="predicted"/>
<dbReference type="InterPro" id="IPR013694">
    <property type="entry name" value="VIT"/>
</dbReference>
<feature type="chain" id="PRO_5008673158" evidence="3">
    <location>
        <begin position="42"/>
        <end position="773"/>
    </location>
</feature>
<dbReference type="PROSITE" id="PS51468">
    <property type="entry name" value="VIT"/>
    <property type="match status" value="1"/>
</dbReference>
<evidence type="ECO:0000256" key="1">
    <source>
        <dbReference type="SAM" id="MobiDB-lite"/>
    </source>
</evidence>
<dbReference type="PANTHER" id="PTHR45737">
    <property type="entry name" value="VON WILLEBRAND FACTOR A DOMAIN-CONTAINING PROTEIN 5A"/>
    <property type="match status" value="1"/>
</dbReference>
<dbReference type="NCBIfam" id="TIGR03788">
    <property type="entry name" value="marine_srt_targ"/>
    <property type="match status" value="1"/>
</dbReference>
<evidence type="ECO:0000259" key="4">
    <source>
        <dbReference type="PROSITE" id="PS50234"/>
    </source>
</evidence>
<feature type="compositionally biased region" description="Polar residues" evidence="1">
    <location>
        <begin position="212"/>
        <end position="226"/>
    </location>
</feature>
<dbReference type="RefSeq" id="WP_068901653.1">
    <property type="nucleotide sequence ID" value="NZ_JBHUIF010000031.1"/>
</dbReference>
<evidence type="ECO:0000313" key="7">
    <source>
        <dbReference type="Proteomes" id="UP000094936"/>
    </source>
</evidence>
<dbReference type="SMART" id="SM00609">
    <property type="entry name" value="VIT"/>
    <property type="match status" value="1"/>
</dbReference>
<keyword evidence="3" id="KW-0732">Signal</keyword>
<accession>A0A1C3EK72</accession>
<protein>
    <submittedName>
        <fullName evidence="6">Marine proteobacterial sortase target protein</fullName>
    </submittedName>
</protein>
<dbReference type="InterPro" id="IPR036465">
    <property type="entry name" value="vWFA_dom_sf"/>
</dbReference>
<feature type="domain" description="VWFA" evidence="4">
    <location>
        <begin position="376"/>
        <end position="546"/>
    </location>
</feature>
<gene>
    <name evidence="6" type="ORF">A8L45_09610</name>
</gene>
<dbReference type="EMBL" id="LYBM01000014">
    <property type="protein sequence ID" value="ODA33629.1"/>
    <property type="molecule type" value="Genomic_DNA"/>
</dbReference>
<organism evidence="6 7">
    <name type="scientific">Veronia pacifica</name>
    <dbReference type="NCBI Taxonomy" id="1080227"/>
    <lineage>
        <taxon>Bacteria</taxon>
        <taxon>Pseudomonadati</taxon>
        <taxon>Pseudomonadota</taxon>
        <taxon>Gammaproteobacteria</taxon>
        <taxon>Vibrionales</taxon>
        <taxon>Vibrionaceae</taxon>
        <taxon>Veronia</taxon>
    </lineage>
</organism>
<dbReference type="Gene3D" id="3.40.50.410">
    <property type="entry name" value="von Willebrand factor, type A domain"/>
    <property type="match status" value="1"/>
</dbReference>
<reference evidence="6 7" key="1">
    <citation type="submission" date="2016-05" db="EMBL/GenBank/DDBJ databases">
        <title>Genomic Taxonomy of the Vibrionaceae.</title>
        <authorList>
            <person name="Gomez-Gil B."/>
            <person name="Enciso-Ibarra J."/>
        </authorList>
    </citation>
    <scope>NUCLEOTIDE SEQUENCE [LARGE SCALE GENOMIC DNA]</scope>
    <source>
        <strain evidence="6 7">CAIM 1920</strain>
    </source>
</reference>
<dbReference type="Proteomes" id="UP000094936">
    <property type="component" value="Unassembled WGS sequence"/>
</dbReference>
<dbReference type="PANTHER" id="PTHR45737:SF6">
    <property type="entry name" value="VON WILLEBRAND FACTOR A DOMAIN-CONTAINING PROTEIN 5A"/>
    <property type="match status" value="1"/>
</dbReference>
<keyword evidence="2" id="KW-0472">Membrane</keyword>
<dbReference type="SUPFAM" id="SSF53300">
    <property type="entry name" value="vWA-like"/>
    <property type="match status" value="1"/>
</dbReference>
<dbReference type="Pfam" id="PF13768">
    <property type="entry name" value="VWA_3"/>
    <property type="match status" value="1"/>
</dbReference>
<name>A0A1C3EK72_9GAMM</name>
<dbReference type="PROSITE" id="PS50234">
    <property type="entry name" value="VWFA"/>
    <property type="match status" value="1"/>
</dbReference>
<dbReference type="InterPro" id="IPR022440">
    <property type="entry name" value="CHP03788"/>
</dbReference>
<evidence type="ECO:0000313" key="6">
    <source>
        <dbReference type="EMBL" id="ODA33629.1"/>
    </source>
</evidence>
<evidence type="ECO:0000256" key="2">
    <source>
        <dbReference type="SAM" id="Phobius"/>
    </source>
</evidence>
<dbReference type="STRING" id="1080227.A8L45_09610"/>
<evidence type="ECO:0000256" key="3">
    <source>
        <dbReference type="SAM" id="SignalP"/>
    </source>
</evidence>
<sequence>MNGFFHPSFTQRRQIIRRFNQYWRCGLLIVASTILTASVSAAPDSDDVGLHYQLNGTRHAVPLLSTKVTMKTSGLINRASVVQTFTNPSNTWIHGRYVFPLPDTAAVDRLKMIIGDRIVEGEISPKVAARKQYEKAKTEGKKASLIEQHRPNIFSTEVANIGPGETVKIEIEYQETVSYRDGEFSLMFPTVVAPRYIPGLGNREPEPAIDDSLTSDVQNNEQSSPAVSFPAERSALSGLVTQMPELNRGWAKNNTRVPDAKEITPYYRNPTDSELPFEITVELDAGLPLSSILSPTFTIKTDKQGEGRYAITLGHPDISDRDFILNWRPRASAAPQAALFVQPDAQDGNSYGLLMTMPPQAINKAGSIVTSSMRKDVMFVLDVSGSMEGESIRQAKAALWYGLRKLSADDTFNLIIFNDKTSRYSDSPLLATEKNLRDVSTFIAGLEANGGTDMLPALHRALDQPPGEGQLGQVVFITDGSVGNESELFQEIQQMLGDWRLFTVGIGASPNRYFMERAAVAGKGTYSYIGNTDKVDKKMRILFDRLSTPSMRDISLATDKGKLDFWPKPIPDLYLQEPLLVAFRIPKGANEVLVNGKLADTPWHHSVPLGDIAQQAQATGIDVLWARNQIKSINLNPEISAEDKKTMITQLGLTHHIVTAHTSLVAVDKTPVRPVDASAVEKGIAIHRPAGMTMALPTGPRMAGTGKGSDMLIVLSGLLMMAGLILLRLRVRAFGECKVIQGNTDDVGGTTDFVDQVPVMGNGLSAAIEGRAI</sequence>
<dbReference type="AlphaFoldDB" id="A0A1C3EK72"/>
<dbReference type="SMART" id="SM00327">
    <property type="entry name" value="VWA"/>
    <property type="match status" value="1"/>
</dbReference>
<dbReference type="Pfam" id="PF08487">
    <property type="entry name" value="VIT"/>
    <property type="match status" value="1"/>
</dbReference>
<feature type="region of interest" description="Disordered" evidence="1">
    <location>
        <begin position="202"/>
        <end position="226"/>
    </location>
</feature>
<feature type="transmembrane region" description="Helical" evidence="2">
    <location>
        <begin position="711"/>
        <end position="729"/>
    </location>
</feature>
<comment type="caution">
    <text evidence="6">The sequence shown here is derived from an EMBL/GenBank/DDBJ whole genome shotgun (WGS) entry which is preliminary data.</text>
</comment>